<comment type="caution">
    <text evidence="1">The sequence shown here is derived from an EMBL/GenBank/DDBJ whole genome shotgun (WGS) entry which is preliminary data.</text>
</comment>
<proteinExistence type="predicted"/>
<dbReference type="Proteomes" id="UP000886520">
    <property type="component" value="Chromosome 7"/>
</dbReference>
<accession>A0A9D4V1K5</accession>
<organism evidence="1 2">
    <name type="scientific">Adiantum capillus-veneris</name>
    <name type="common">Maidenhair fern</name>
    <dbReference type="NCBI Taxonomy" id="13818"/>
    <lineage>
        <taxon>Eukaryota</taxon>
        <taxon>Viridiplantae</taxon>
        <taxon>Streptophyta</taxon>
        <taxon>Embryophyta</taxon>
        <taxon>Tracheophyta</taxon>
        <taxon>Polypodiopsida</taxon>
        <taxon>Polypodiidae</taxon>
        <taxon>Polypodiales</taxon>
        <taxon>Pteridineae</taxon>
        <taxon>Pteridaceae</taxon>
        <taxon>Vittarioideae</taxon>
        <taxon>Adiantum</taxon>
    </lineage>
</organism>
<evidence type="ECO:0000313" key="1">
    <source>
        <dbReference type="EMBL" id="KAI5077751.1"/>
    </source>
</evidence>
<dbReference type="EMBL" id="JABFUD020000007">
    <property type="protein sequence ID" value="KAI5077751.1"/>
    <property type="molecule type" value="Genomic_DNA"/>
</dbReference>
<protein>
    <submittedName>
        <fullName evidence="1">Uncharacterized protein</fullName>
    </submittedName>
</protein>
<keyword evidence="2" id="KW-1185">Reference proteome</keyword>
<dbReference type="AlphaFoldDB" id="A0A9D4V1K5"/>
<reference evidence="1" key="1">
    <citation type="submission" date="2021-01" db="EMBL/GenBank/DDBJ databases">
        <title>Adiantum capillus-veneris genome.</title>
        <authorList>
            <person name="Fang Y."/>
            <person name="Liao Q."/>
        </authorList>
    </citation>
    <scope>NUCLEOTIDE SEQUENCE</scope>
    <source>
        <strain evidence="1">H3</strain>
        <tissue evidence="1">Leaf</tissue>
    </source>
</reference>
<gene>
    <name evidence="1" type="ORF">GOP47_0007575</name>
</gene>
<sequence>MQRTLVSLRTFFHEAFHDSILSRASALLQANIVHLPACASASRKSTRKLLLYLILYRNCRGWWLFANSQKLNPGVRFDAVIGLIDICAS</sequence>
<name>A0A9D4V1K5_ADICA</name>
<evidence type="ECO:0000313" key="2">
    <source>
        <dbReference type="Proteomes" id="UP000886520"/>
    </source>
</evidence>